<evidence type="ECO:0000256" key="2">
    <source>
        <dbReference type="ARBA" id="ARBA00022552"/>
    </source>
</evidence>
<dbReference type="PROSITE" id="PS50926">
    <property type="entry name" value="TRAM"/>
    <property type="match status" value="1"/>
</dbReference>
<dbReference type="PROSITE" id="PS01231">
    <property type="entry name" value="TRMA_2"/>
    <property type="match status" value="1"/>
</dbReference>
<dbReference type="Pfam" id="PF01938">
    <property type="entry name" value="TRAM"/>
    <property type="match status" value="1"/>
</dbReference>
<dbReference type="AlphaFoldDB" id="A0A3B0WJ24"/>
<evidence type="ECO:0000256" key="5">
    <source>
        <dbReference type="ARBA" id="ARBA00022691"/>
    </source>
</evidence>
<dbReference type="SUPFAM" id="SSF53335">
    <property type="entry name" value="S-adenosyl-L-methionine-dependent methyltransferases"/>
    <property type="match status" value="1"/>
</dbReference>
<keyword evidence="1" id="KW-0004">4Fe-4S</keyword>
<dbReference type="InterPro" id="IPR029063">
    <property type="entry name" value="SAM-dependent_MTases_sf"/>
</dbReference>
<evidence type="ECO:0000256" key="6">
    <source>
        <dbReference type="ARBA" id="ARBA00022723"/>
    </source>
</evidence>
<evidence type="ECO:0000313" key="9">
    <source>
        <dbReference type="EMBL" id="VAW52313.1"/>
    </source>
</evidence>
<dbReference type="InterPro" id="IPR030390">
    <property type="entry name" value="MeTrfase_TrmA_AS"/>
</dbReference>
<dbReference type="NCBIfam" id="TIGR00479">
    <property type="entry name" value="rumA"/>
    <property type="match status" value="1"/>
</dbReference>
<dbReference type="EC" id="2.1.1.190" evidence="9"/>
<organism evidence="9">
    <name type="scientific">hydrothermal vent metagenome</name>
    <dbReference type="NCBI Taxonomy" id="652676"/>
    <lineage>
        <taxon>unclassified sequences</taxon>
        <taxon>metagenomes</taxon>
        <taxon>ecological metagenomes</taxon>
    </lineage>
</organism>
<evidence type="ECO:0000256" key="3">
    <source>
        <dbReference type="ARBA" id="ARBA00022603"/>
    </source>
</evidence>
<dbReference type="PANTHER" id="PTHR11061:SF49">
    <property type="entry name" value="23S RRNA (URACIL(1939)-C(5))-METHYLTRANSFERASE RLMD"/>
    <property type="match status" value="1"/>
</dbReference>
<dbReference type="GO" id="GO:0070475">
    <property type="term" value="P:rRNA base methylation"/>
    <property type="evidence" value="ECO:0007669"/>
    <property type="project" value="TreeGrafter"/>
</dbReference>
<dbReference type="EMBL" id="UOFD01000045">
    <property type="protein sequence ID" value="VAW52313.1"/>
    <property type="molecule type" value="Genomic_DNA"/>
</dbReference>
<dbReference type="GO" id="GO:0046872">
    <property type="term" value="F:metal ion binding"/>
    <property type="evidence" value="ECO:0007669"/>
    <property type="project" value="UniProtKB-KW"/>
</dbReference>
<feature type="domain" description="TRAM" evidence="8">
    <location>
        <begin position="11"/>
        <end position="69"/>
    </location>
</feature>
<dbReference type="InterPro" id="IPR001566">
    <property type="entry name" value="23S_rRNA_MeTrfase_RlmD"/>
</dbReference>
<sequence>MSNKRGRRRKKRLPEELVDVEITAMSSEGRGIAHVEDTTVFIDQALFGERVLFKYTRLTKNIAEGTAVEILQTSDLRVEPKCEAFKMCGGCSLQHMSSSAQIELKQTMLLDQLKHNNVIPAEVLPPLLGPEYGYRHKARLGVRYVHKKEKVLVGFRERNASFITETSRCEVLHVSVGEIIDELAQCIGKLEAKRSIAQIEVAVGDKKTVLVFRHLEELCAEDRKILAGFCDSHSLVCYLQAGKPEALELLTPQKAETLYYHLPIDEKTLDSDDKNQKIKIEFQPSDFTQVNPEINKRMVLNAVDYLALSKNDVVLDLFSGLGNFSLVMAKHCKQVTAVEGSLAMVKKARDNALLNNITNAEFIYADLYSNEVLTASWLKQKYDKILLDPPRSGAAEMLPMLKKMQASKIVYISCHPATLARDAAVLVNDLGYTLKQAGIMNMFPHTGHVESVAVFEK</sequence>
<dbReference type="PANTHER" id="PTHR11061">
    <property type="entry name" value="RNA M5U METHYLTRANSFERASE"/>
    <property type="match status" value="1"/>
</dbReference>
<dbReference type="GO" id="GO:0051539">
    <property type="term" value="F:4 iron, 4 sulfur cluster binding"/>
    <property type="evidence" value="ECO:0007669"/>
    <property type="project" value="UniProtKB-KW"/>
</dbReference>
<keyword evidence="6" id="KW-0479">Metal-binding</keyword>
<gene>
    <name evidence="9" type="ORF">MNBD_GAMMA06-1264</name>
</gene>
<dbReference type="CDD" id="cd02440">
    <property type="entry name" value="AdoMet_MTases"/>
    <property type="match status" value="1"/>
</dbReference>
<dbReference type="GO" id="GO:0003723">
    <property type="term" value="F:RNA binding"/>
    <property type="evidence" value="ECO:0007669"/>
    <property type="project" value="InterPro"/>
</dbReference>
<dbReference type="SUPFAM" id="SSF50249">
    <property type="entry name" value="Nucleic acid-binding proteins"/>
    <property type="match status" value="1"/>
</dbReference>
<dbReference type="HAMAP" id="MF_01010">
    <property type="entry name" value="23SrRNA_methyltr_RlmD"/>
    <property type="match status" value="1"/>
</dbReference>
<evidence type="ECO:0000259" key="8">
    <source>
        <dbReference type="PROSITE" id="PS50926"/>
    </source>
</evidence>
<dbReference type="Pfam" id="PF05958">
    <property type="entry name" value="tRNA_U5-meth_tr"/>
    <property type="match status" value="1"/>
</dbReference>
<dbReference type="Gene3D" id="3.40.50.150">
    <property type="entry name" value="Vaccinia Virus protein VP39"/>
    <property type="match status" value="1"/>
</dbReference>
<name>A0A3B0WJ24_9ZZZZ</name>
<dbReference type="PROSITE" id="PS01230">
    <property type="entry name" value="TRMA_1"/>
    <property type="match status" value="1"/>
</dbReference>
<keyword evidence="7" id="KW-0408">Iron</keyword>
<dbReference type="InterPro" id="IPR012340">
    <property type="entry name" value="NA-bd_OB-fold"/>
</dbReference>
<dbReference type="InterPro" id="IPR010280">
    <property type="entry name" value="U5_MeTrfase_fam"/>
</dbReference>
<dbReference type="NCBIfam" id="NF009639">
    <property type="entry name" value="PRK13168.1"/>
    <property type="match status" value="1"/>
</dbReference>
<keyword evidence="5" id="KW-0949">S-adenosyl-L-methionine</keyword>
<dbReference type="PROSITE" id="PS51687">
    <property type="entry name" value="SAM_MT_RNA_M5U"/>
    <property type="match status" value="1"/>
</dbReference>
<dbReference type="InterPro" id="IPR030391">
    <property type="entry name" value="MeTrfase_TrmA_CS"/>
</dbReference>
<reference evidence="9" key="1">
    <citation type="submission" date="2018-06" db="EMBL/GenBank/DDBJ databases">
        <authorList>
            <person name="Zhirakovskaya E."/>
        </authorList>
    </citation>
    <scope>NUCLEOTIDE SEQUENCE</scope>
</reference>
<keyword evidence="2" id="KW-0698">rRNA processing</keyword>
<accession>A0A3B0WJ24</accession>
<evidence type="ECO:0000256" key="7">
    <source>
        <dbReference type="ARBA" id="ARBA00023004"/>
    </source>
</evidence>
<proteinExistence type="inferred from homology"/>
<keyword evidence="4 9" id="KW-0808">Transferase</keyword>
<evidence type="ECO:0000256" key="1">
    <source>
        <dbReference type="ARBA" id="ARBA00022485"/>
    </source>
</evidence>
<dbReference type="Gene3D" id="2.40.50.140">
    <property type="entry name" value="Nucleic acid-binding proteins"/>
    <property type="match status" value="1"/>
</dbReference>
<evidence type="ECO:0000256" key="4">
    <source>
        <dbReference type="ARBA" id="ARBA00022679"/>
    </source>
</evidence>
<dbReference type="GO" id="GO:0070041">
    <property type="term" value="F:rRNA (uridine-C5-)-methyltransferase activity"/>
    <property type="evidence" value="ECO:0007669"/>
    <property type="project" value="TreeGrafter"/>
</dbReference>
<dbReference type="Gene3D" id="2.40.50.1070">
    <property type="match status" value="1"/>
</dbReference>
<dbReference type="InterPro" id="IPR002792">
    <property type="entry name" value="TRAM_dom"/>
</dbReference>
<keyword evidence="1" id="KW-0411">Iron-sulfur</keyword>
<protein>
    <submittedName>
        <fullName evidence="9">23S rRNA (Uracil(1939)-C(5))-methyltransferase</fullName>
        <ecNumber evidence="9">2.1.1.190</ecNumber>
    </submittedName>
</protein>
<keyword evidence="3 9" id="KW-0489">Methyltransferase</keyword>